<keyword evidence="1" id="KW-0472">Membrane</keyword>
<proteinExistence type="predicted"/>
<keyword evidence="1" id="KW-1133">Transmembrane helix</keyword>
<accession>A0A645BZT3</accession>
<dbReference type="EMBL" id="VSSQ01023560">
    <property type="protein sequence ID" value="MPM70587.1"/>
    <property type="molecule type" value="Genomic_DNA"/>
</dbReference>
<organism evidence="2">
    <name type="scientific">bioreactor metagenome</name>
    <dbReference type="NCBI Taxonomy" id="1076179"/>
    <lineage>
        <taxon>unclassified sequences</taxon>
        <taxon>metagenomes</taxon>
        <taxon>ecological metagenomes</taxon>
    </lineage>
</organism>
<comment type="caution">
    <text evidence="2">The sequence shown here is derived from an EMBL/GenBank/DDBJ whole genome shotgun (WGS) entry which is preliminary data.</text>
</comment>
<dbReference type="AlphaFoldDB" id="A0A645BZT3"/>
<reference evidence="2" key="1">
    <citation type="submission" date="2019-08" db="EMBL/GenBank/DDBJ databases">
        <authorList>
            <person name="Kucharzyk K."/>
            <person name="Murdoch R.W."/>
            <person name="Higgins S."/>
            <person name="Loffler F."/>
        </authorList>
    </citation>
    <scope>NUCLEOTIDE SEQUENCE</scope>
</reference>
<evidence type="ECO:0000313" key="2">
    <source>
        <dbReference type="EMBL" id="MPM70587.1"/>
    </source>
</evidence>
<feature type="transmembrane region" description="Helical" evidence="1">
    <location>
        <begin position="26"/>
        <end position="49"/>
    </location>
</feature>
<name>A0A645BZT3_9ZZZZ</name>
<protein>
    <submittedName>
        <fullName evidence="2">Uncharacterized protein</fullName>
    </submittedName>
</protein>
<gene>
    <name evidence="2" type="ORF">SDC9_117542</name>
</gene>
<keyword evidence="1" id="KW-0812">Transmembrane</keyword>
<sequence>MNNAFCIRTLFAISMDMCHHIMAHNFFFFLSHIIVDIILIFFQFVNLLLCDTQTQFLFTFRKRDPKFSPRAEFIIR</sequence>
<evidence type="ECO:0000256" key="1">
    <source>
        <dbReference type="SAM" id="Phobius"/>
    </source>
</evidence>